<sequence length="57" mass="6036">MALRDVLHALNETELVAAPTEARLGGEGQVSPARVAEQASEEAFDAPMMVLSQINEA</sequence>
<evidence type="ECO:0000313" key="2">
    <source>
        <dbReference type="Proteomes" id="UP000199408"/>
    </source>
</evidence>
<proteinExistence type="predicted"/>
<organism evidence="1 2">
    <name type="scientific">Micromonospora halophytica</name>
    <dbReference type="NCBI Taxonomy" id="47864"/>
    <lineage>
        <taxon>Bacteria</taxon>
        <taxon>Bacillati</taxon>
        <taxon>Actinomycetota</taxon>
        <taxon>Actinomycetes</taxon>
        <taxon>Micromonosporales</taxon>
        <taxon>Micromonosporaceae</taxon>
        <taxon>Micromonospora</taxon>
    </lineage>
</organism>
<dbReference type="STRING" id="47864.GA0070560_109173"/>
<dbReference type="RefSeq" id="WP_170839414.1">
    <property type="nucleotide sequence ID" value="NZ_FMDN01000009.1"/>
</dbReference>
<dbReference type="AlphaFoldDB" id="A0A1C5IBU7"/>
<evidence type="ECO:0000313" key="1">
    <source>
        <dbReference type="EMBL" id="SCG55543.1"/>
    </source>
</evidence>
<protein>
    <submittedName>
        <fullName evidence="1">Uncharacterized protein</fullName>
    </submittedName>
</protein>
<name>A0A1C5IBU7_9ACTN</name>
<dbReference type="Proteomes" id="UP000199408">
    <property type="component" value="Unassembled WGS sequence"/>
</dbReference>
<dbReference type="EMBL" id="FMDN01000009">
    <property type="protein sequence ID" value="SCG55543.1"/>
    <property type="molecule type" value="Genomic_DNA"/>
</dbReference>
<gene>
    <name evidence="1" type="ORF">GA0070560_109173</name>
</gene>
<accession>A0A1C5IBU7</accession>
<keyword evidence="2" id="KW-1185">Reference proteome</keyword>
<reference evidence="2" key="1">
    <citation type="submission" date="2016-06" db="EMBL/GenBank/DDBJ databases">
        <authorList>
            <person name="Varghese N."/>
        </authorList>
    </citation>
    <scope>NUCLEOTIDE SEQUENCE [LARGE SCALE GENOMIC DNA]</scope>
    <source>
        <strain evidence="2">DSM 43171</strain>
    </source>
</reference>